<proteinExistence type="predicted"/>
<evidence type="ECO:0000313" key="2">
    <source>
        <dbReference type="Proteomes" id="UP000007488"/>
    </source>
</evidence>
<protein>
    <submittedName>
        <fullName evidence="1">Uncharacterized protein</fullName>
    </submittedName>
</protein>
<dbReference type="KEGG" id="sgy:Sgly_0755"/>
<accession>F0T0P7</accession>
<reference evidence="1 2" key="1">
    <citation type="journal article" date="2011" name="Stand. Genomic Sci.">
        <title>Complete genome sequence of Syntrophobotulus glycolicus type strain (FlGlyR).</title>
        <authorList>
            <person name="Han C."/>
            <person name="Mwirichia R."/>
            <person name="Chertkov O."/>
            <person name="Held B."/>
            <person name="Lapidus A."/>
            <person name="Nolan M."/>
            <person name="Lucas S."/>
            <person name="Hammon N."/>
            <person name="Deshpande S."/>
            <person name="Cheng J.F."/>
            <person name="Tapia R."/>
            <person name="Goodwin L."/>
            <person name="Pitluck S."/>
            <person name="Huntemann M."/>
            <person name="Liolios K."/>
            <person name="Ivanova N."/>
            <person name="Pagani I."/>
            <person name="Mavromatis K."/>
            <person name="Ovchinikova G."/>
            <person name="Pati A."/>
            <person name="Chen A."/>
            <person name="Palaniappan K."/>
            <person name="Land M."/>
            <person name="Hauser L."/>
            <person name="Brambilla E.M."/>
            <person name="Rohde M."/>
            <person name="Spring S."/>
            <person name="Sikorski J."/>
            <person name="Goker M."/>
            <person name="Woyke T."/>
            <person name="Bristow J."/>
            <person name="Eisen J.A."/>
            <person name="Markowitz V."/>
            <person name="Hugenholtz P."/>
            <person name="Kyrpides N.C."/>
            <person name="Klenk H.P."/>
            <person name="Detter J.C."/>
        </authorList>
    </citation>
    <scope>NUCLEOTIDE SEQUENCE [LARGE SCALE GENOMIC DNA]</scope>
    <source>
        <strain evidence="2">DSM 8271 / FlGlyR</strain>
    </source>
</reference>
<dbReference type="STRING" id="645991.Sgly_0755"/>
<dbReference type="Proteomes" id="UP000007488">
    <property type="component" value="Chromosome"/>
</dbReference>
<dbReference type="AlphaFoldDB" id="F0T0P7"/>
<evidence type="ECO:0000313" key="1">
    <source>
        <dbReference type="EMBL" id="ADY55112.1"/>
    </source>
</evidence>
<sequence>MTRKKNKKAKTLNKFLSKQEPVQNVPQNRYSNPIIGLARLFEFLGSCQSFPVNVRTAACVSGIPENEVRRVLQGSLYYFVWKDDITKCRTA</sequence>
<gene>
    <name evidence="1" type="ordered locus">Sgly_0755</name>
</gene>
<organism evidence="1 2">
    <name type="scientific">Syntrophobotulus glycolicus (strain DSM 8271 / FlGlyR)</name>
    <dbReference type="NCBI Taxonomy" id="645991"/>
    <lineage>
        <taxon>Bacteria</taxon>
        <taxon>Bacillati</taxon>
        <taxon>Bacillota</taxon>
        <taxon>Clostridia</taxon>
        <taxon>Eubacteriales</taxon>
        <taxon>Desulfitobacteriaceae</taxon>
        <taxon>Syntrophobotulus</taxon>
    </lineage>
</organism>
<name>F0T0P7_SYNGF</name>
<reference evidence="2" key="2">
    <citation type="submission" date="2011-02" db="EMBL/GenBank/DDBJ databases">
        <title>The complete genome of Syntrophobotulus glycolicus DSM 8271.</title>
        <authorList>
            <person name="Lucas S."/>
            <person name="Copeland A."/>
            <person name="Lapidus A."/>
            <person name="Bruce D."/>
            <person name="Goodwin L."/>
            <person name="Pitluck S."/>
            <person name="Kyrpides N."/>
            <person name="Mavromatis K."/>
            <person name="Pagani I."/>
            <person name="Ivanova N."/>
            <person name="Mikhailova N."/>
            <person name="Chertkov O."/>
            <person name="Held B."/>
            <person name="Detter J.C."/>
            <person name="Tapia R."/>
            <person name="Han C."/>
            <person name="Land M."/>
            <person name="Hauser L."/>
            <person name="Markowitz V."/>
            <person name="Cheng J.-F."/>
            <person name="Hugenholtz P."/>
            <person name="Woyke T."/>
            <person name="Wu D."/>
            <person name="Spring S."/>
            <person name="Schroeder M."/>
            <person name="Brambilla E."/>
            <person name="Klenk H.-P."/>
            <person name="Eisen J.A."/>
        </authorList>
    </citation>
    <scope>NUCLEOTIDE SEQUENCE [LARGE SCALE GENOMIC DNA]</scope>
    <source>
        <strain evidence="2">DSM 8271 / FlGlyR</strain>
    </source>
</reference>
<keyword evidence="2" id="KW-1185">Reference proteome</keyword>
<dbReference type="HOGENOM" id="CLU_2425926_0_0_9"/>
<dbReference type="EMBL" id="CP002547">
    <property type="protein sequence ID" value="ADY55112.1"/>
    <property type="molecule type" value="Genomic_DNA"/>
</dbReference>